<sequence length="162" mass="17729">MNISETVLDAEALSPLDAMAAQVLDAIAPRLPGGVASLDAIDQAVHEWQHSGTPPTVESVDQDDLVYAFGITWGNAVVRTHGWQWVDLTFHEFDDWEGRAVVSPDRALMILPFAHIYECLEGSDEVKISFSLAVIGTDVIPTLDPNGYVNLVHNIQRIVPRG</sequence>
<dbReference type="EMBL" id="VJOY01000002">
    <property type="protein sequence ID" value="TRX76417.1"/>
    <property type="molecule type" value="Genomic_DNA"/>
</dbReference>
<dbReference type="OrthoDB" id="287067at2"/>
<protein>
    <recommendedName>
        <fullName evidence="3">DUF3806 domain-containing protein</fullName>
    </recommendedName>
</protein>
<reference evidence="1 2" key="1">
    <citation type="submission" date="2019-07" db="EMBL/GenBank/DDBJ databases">
        <title>Pseudomonas mangiferae sp. nov., isolated from bark of mango tree in Thailand.</title>
        <authorList>
            <person name="Srisuk N."/>
            <person name="Anurat P."/>
        </authorList>
    </citation>
    <scope>NUCLEOTIDE SEQUENCE [LARGE SCALE GENOMIC DNA]</scope>
    <source>
        <strain evidence="1 2">DMKU_BBB3-04</strain>
    </source>
</reference>
<organism evidence="1 2">
    <name type="scientific">Pseudomonas mangiferae</name>
    <dbReference type="NCBI Taxonomy" id="2593654"/>
    <lineage>
        <taxon>Bacteria</taxon>
        <taxon>Pseudomonadati</taxon>
        <taxon>Pseudomonadota</taxon>
        <taxon>Gammaproteobacteria</taxon>
        <taxon>Pseudomonadales</taxon>
        <taxon>Pseudomonadaceae</taxon>
        <taxon>Pseudomonas</taxon>
    </lineage>
</organism>
<dbReference type="RefSeq" id="WP_143487045.1">
    <property type="nucleotide sequence ID" value="NZ_VJOY01000002.1"/>
</dbReference>
<comment type="caution">
    <text evidence="1">The sequence shown here is derived from an EMBL/GenBank/DDBJ whole genome shotgun (WGS) entry which is preliminary data.</text>
</comment>
<proteinExistence type="predicted"/>
<gene>
    <name evidence="1" type="ORF">FM069_04315</name>
</gene>
<accession>A0A553H3W0</accession>
<evidence type="ECO:0000313" key="1">
    <source>
        <dbReference type="EMBL" id="TRX76417.1"/>
    </source>
</evidence>
<dbReference type="Proteomes" id="UP000315235">
    <property type="component" value="Unassembled WGS sequence"/>
</dbReference>
<name>A0A553H3W0_9PSED</name>
<evidence type="ECO:0000313" key="2">
    <source>
        <dbReference type="Proteomes" id="UP000315235"/>
    </source>
</evidence>
<keyword evidence="2" id="KW-1185">Reference proteome</keyword>
<dbReference type="AlphaFoldDB" id="A0A553H3W0"/>
<evidence type="ECO:0008006" key="3">
    <source>
        <dbReference type="Google" id="ProtNLM"/>
    </source>
</evidence>